<dbReference type="AlphaFoldDB" id="A0A2G3E0E4"/>
<reference evidence="2 3" key="2">
    <citation type="submission" date="2017-10" db="EMBL/GenBank/DDBJ databases">
        <authorList>
            <person name="Banno H."/>
            <person name="Chua N.-H."/>
        </authorList>
    </citation>
    <scope>NUCLEOTIDE SEQUENCE [LARGE SCALE GENOMIC DNA]</scope>
    <source>
        <strain evidence="2 3">JK626</strain>
    </source>
</reference>
<protein>
    <recommendedName>
        <fullName evidence="1">Glycosyltransferase 2-like domain-containing protein</fullName>
    </recommendedName>
</protein>
<gene>
    <name evidence="2" type="ORF">CSX01_00595</name>
</gene>
<dbReference type="EMBL" id="PDYF01000002">
    <property type="protein sequence ID" value="PHU36603.1"/>
    <property type="molecule type" value="Genomic_DNA"/>
</dbReference>
<dbReference type="Proteomes" id="UP000225889">
    <property type="component" value="Unassembled WGS sequence"/>
</dbReference>
<dbReference type="RefSeq" id="WP_099391059.1">
    <property type="nucleotide sequence ID" value="NZ_PDYF01000002.1"/>
</dbReference>
<reference evidence="2 3" key="1">
    <citation type="submission" date="2017-10" db="EMBL/GenBank/DDBJ databases">
        <title>Resolving the taxonomy of Roseburia spp., Eubacterium rectale and Agathobacter spp. through phylogenomic analysis.</title>
        <authorList>
            <person name="Sheridan P.O."/>
            <person name="Walker A.W."/>
            <person name="Duncan S.H."/>
            <person name="Scott K.P."/>
            <person name="Toole P.W.O."/>
            <person name="Luis P."/>
            <person name="Flint H.J."/>
        </authorList>
    </citation>
    <scope>NUCLEOTIDE SEQUENCE [LARGE SCALE GENOMIC DNA]</scope>
    <source>
        <strain evidence="2 3">JK626</strain>
    </source>
</reference>
<dbReference type="Gene3D" id="3.90.550.10">
    <property type="entry name" value="Spore Coat Polysaccharide Biosynthesis Protein SpsA, Chain A"/>
    <property type="match status" value="1"/>
</dbReference>
<accession>A0A2G3E0E4</accession>
<dbReference type="SUPFAM" id="SSF53448">
    <property type="entry name" value="Nucleotide-diphospho-sugar transferases"/>
    <property type="match status" value="1"/>
</dbReference>
<evidence type="ECO:0000313" key="2">
    <source>
        <dbReference type="EMBL" id="PHU36603.1"/>
    </source>
</evidence>
<proteinExistence type="predicted"/>
<evidence type="ECO:0000259" key="1">
    <source>
        <dbReference type="Pfam" id="PF00535"/>
    </source>
</evidence>
<dbReference type="PANTHER" id="PTHR33604:SF3">
    <property type="entry name" value="OSJNBA0004B13.7 PROTEIN"/>
    <property type="match status" value="1"/>
</dbReference>
<dbReference type="InterPro" id="IPR001173">
    <property type="entry name" value="Glyco_trans_2-like"/>
</dbReference>
<dbReference type="InterPro" id="IPR029044">
    <property type="entry name" value="Nucleotide-diphossugar_trans"/>
</dbReference>
<name>A0A2G3E0E4_9FIRM</name>
<dbReference type="PANTHER" id="PTHR33604">
    <property type="entry name" value="OSJNBA0004B13.7 PROTEIN"/>
    <property type="match status" value="1"/>
</dbReference>
<sequence length="375" mass="44212">MNPAIVIVGYNRVNTIERLMRSVVNAEYLVDDVTLIVSLDPSDKSDEIIETINKIGWTHGDFIINLNEERMGLKKHILKCGDLTQKYGAVIILEDDLYVSPNYYLYAKQMIEFYCDEERICGVSLYSHAWNGYANYFFMPQRNEYDVYLGQIGISWGQCWTNKHWKSFKKWYEKNKNIKEFKSNKLPASIDLWGDQSWAKYFYNYMVQEDKYYVIPYTALSTNFSEPGEHNNETSNSYQVMLLNSREKKYNIPTFDQAIKYDMFFERILTGKIINGILGEDICVNLNGLHVDCEGKKYLLTCNKYDGINYVASFGLRIRPIEENILHNISGDDIFLYESKDLNNLEIMTYRRSSRARIKYEIYDNPKKRFEEFYG</sequence>
<evidence type="ECO:0000313" key="3">
    <source>
        <dbReference type="Proteomes" id="UP000225889"/>
    </source>
</evidence>
<comment type="caution">
    <text evidence="2">The sequence shown here is derived from an EMBL/GenBank/DDBJ whole genome shotgun (WGS) entry which is preliminary data.</text>
</comment>
<feature type="domain" description="Glycosyltransferase 2-like" evidence="1">
    <location>
        <begin position="5"/>
        <end position="135"/>
    </location>
</feature>
<organism evidence="2 3">
    <name type="scientific">Pseudobutyrivibrio ruminis</name>
    <dbReference type="NCBI Taxonomy" id="46206"/>
    <lineage>
        <taxon>Bacteria</taxon>
        <taxon>Bacillati</taxon>
        <taxon>Bacillota</taxon>
        <taxon>Clostridia</taxon>
        <taxon>Lachnospirales</taxon>
        <taxon>Lachnospiraceae</taxon>
        <taxon>Pseudobutyrivibrio</taxon>
    </lineage>
</organism>
<dbReference type="Pfam" id="PF00535">
    <property type="entry name" value="Glycos_transf_2"/>
    <property type="match status" value="1"/>
</dbReference>